<organism evidence="1 2">
    <name type="scientific">Entomophthora muscae</name>
    <dbReference type="NCBI Taxonomy" id="34485"/>
    <lineage>
        <taxon>Eukaryota</taxon>
        <taxon>Fungi</taxon>
        <taxon>Fungi incertae sedis</taxon>
        <taxon>Zoopagomycota</taxon>
        <taxon>Entomophthoromycotina</taxon>
        <taxon>Entomophthoromycetes</taxon>
        <taxon>Entomophthorales</taxon>
        <taxon>Entomophthoraceae</taxon>
        <taxon>Entomophthora</taxon>
    </lineage>
</organism>
<evidence type="ECO:0000313" key="1">
    <source>
        <dbReference type="EMBL" id="KAJ9081197.1"/>
    </source>
</evidence>
<reference evidence="1" key="1">
    <citation type="submission" date="2022-04" db="EMBL/GenBank/DDBJ databases">
        <title>Genome of the entomopathogenic fungus Entomophthora muscae.</title>
        <authorList>
            <person name="Elya C."/>
            <person name="Lovett B.R."/>
            <person name="Lee E."/>
            <person name="Macias A.M."/>
            <person name="Hajek A.E."/>
            <person name="De Bivort B.L."/>
            <person name="Kasson M.T."/>
            <person name="De Fine Licht H.H."/>
            <person name="Stajich J.E."/>
        </authorList>
    </citation>
    <scope>NUCLEOTIDE SEQUENCE</scope>
    <source>
        <strain evidence="1">Berkeley</strain>
    </source>
</reference>
<protein>
    <submittedName>
        <fullName evidence="1">Uncharacterized protein</fullName>
    </submittedName>
</protein>
<comment type="caution">
    <text evidence="1">The sequence shown here is derived from an EMBL/GenBank/DDBJ whole genome shotgun (WGS) entry which is preliminary data.</text>
</comment>
<evidence type="ECO:0000313" key="2">
    <source>
        <dbReference type="Proteomes" id="UP001165960"/>
    </source>
</evidence>
<gene>
    <name evidence="1" type="ORF">DSO57_1017386</name>
</gene>
<accession>A0ACC2U426</accession>
<dbReference type="EMBL" id="QTSX02001493">
    <property type="protein sequence ID" value="KAJ9081197.1"/>
    <property type="molecule type" value="Genomic_DNA"/>
</dbReference>
<sequence>MAMVEELFQVVMVAGLSGNVIALWVILRQDTHQLDLRLALVMSICDLMLVIYKLGEAIFFHAAGSYPATLKDGQWQGVMTTFLLQLSAVSVGFLAILRFWVICLKQKVNLRVWWTMFVIPQVVVLGFLIEVAYQGHYELAQSMYQFYPAINTGNWVVECCRAQLLLSFVWPVVAVNISYPYIAWIYGSSLQGLRSYEAYQNQSKSVYIKIAGFVLVYNLIMLPSLLVLIMEEITGSLQSPFLESAAVVALFSMTFFNPFVLLVLHHDSFIELKALIRQIKSTLQPNSAC</sequence>
<proteinExistence type="predicted"/>
<name>A0ACC2U426_9FUNG</name>
<dbReference type="Proteomes" id="UP001165960">
    <property type="component" value="Unassembled WGS sequence"/>
</dbReference>
<keyword evidence="2" id="KW-1185">Reference proteome</keyword>